<keyword evidence="5" id="KW-0812">Transmembrane</keyword>
<dbReference type="CDD" id="cd00342">
    <property type="entry name" value="gram_neg_porins"/>
    <property type="match status" value="1"/>
</dbReference>
<evidence type="ECO:0000256" key="5">
    <source>
        <dbReference type="ARBA" id="ARBA00022692"/>
    </source>
</evidence>
<name>A0A495VLJ4_9RHOO</name>
<dbReference type="Pfam" id="PF13609">
    <property type="entry name" value="Porin_4"/>
    <property type="match status" value="1"/>
</dbReference>
<dbReference type="InterPro" id="IPR023614">
    <property type="entry name" value="Porin_dom_sf"/>
</dbReference>
<proteinExistence type="predicted"/>
<keyword evidence="8" id="KW-0626">Porin</keyword>
<keyword evidence="9" id="KW-0472">Membrane</keyword>
<dbReference type="PANTHER" id="PTHR34501">
    <property type="entry name" value="PROTEIN YDDL-RELATED"/>
    <property type="match status" value="1"/>
</dbReference>
<evidence type="ECO:0000256" key="8">
    <source>
        <dbReference type="ARBA" id="ARBA00023114"/>
    </source>
</evidence>
<evidence type="ECO:0000313" key="13">
    <source>
        <dbReference type="EMBL" id="RKT50261.1"/>
    </source>
</evidence>
<gene>
    <name evidence="13" type="ORF">DFR40_2815</name>
</gene>
<evidence type="ECO:0000256" key="6">
    <source>
        <dbReference type="ARBA" id="ARBA00022729"/>
    </source>
</evidence>
<evidence type="ECO:0000256" key="7">
    <source>
        <dbReference type="ARBA" id="ARBA00023065"/>
    </source>
</evidence>
<keyword evidence="6 11" id="KW-0732">Signal</keyword>
<dbReference type="Proteomes" id="UP000270626">
    <property type="component" value="Unassembled WGS sequence"/>
</dbReference>
<dbReference type="GO" id="GO:0034220">
    <property type="term" value="P:monoatomic ion transmembrane transport"/>
    <property type="evidence" value="ECO:0007669"/>
    <property type="project" value="InterPro"/>
</dbReference>
<reference evidence="13 14" key="1">
    <citation type="submission" date="2018-10" db="EMBL/GenBank/DDBJ databases">
        <title>Genomic Encyclopedia of Type Strains, Phase IV (KMG-IV): sequencing the most valuable type-strain genomes for metagenomic binning, comparative biology and taxonomic classification.</title>
        <authorList>
            <person name="Goeker M."/>
        </authorList>
    </citation>
    <scope>NUCLEOTIDE SEQUENCE [LARGE SCALE GENOMIC DNA]</scope>
    <source>
        <strain evidence="13 14">DSM 23841</strain>
    </source>
</reference>
<keyword evidence="7" id="KW-0406">Ion transport</keyword>
<comment type="caution">
    <text evidence="13">The sequence shown here is derived from an EMBL/GenBank/DDBJ whole genome shotgun (WGS) entry which is preliminary data.</text>
</comment>
<evidence type="ECO:0000256" key="9">
    <source>
        <dbReference type="ARBA" id="ARBA00023136"/>
    </source>
</evidence>
<dbReference type="GO" id="GO:0009279">
    <property type="term" value="C:cell outer membrane"/>
    <property type="evidence" value="ECO:0007669"/>
    <property type="project" value="UniProtKB-SubCell"/>
</dbReference>
<evidence type="ECO:0000256" key="4">
    <source>
        <dbReference type="ARBA" id="ARBA00022452"/>
    </source>
</evidence>
<dbReference type="GO" id="GO:0015288">
    <property type="term" value="F:porin activity"/>
    <property type="evidence" value="ECO:0007669"/>
    <property type="project" value="UniProtKB-KW"/>
</dbReference>
<dbReference type="InterPro" id="IPR001702">
    <property type="entry name" value="Porin_Gram-ve"/>
</dbReference>
<dbReference type="SUPFAM" id="SSF56935">
    <property type="entry name" value="Porins"/>
    <property type="match status" value="1"/>
</dbReference>
<keyword evidence="4" id="KW-1134">Transmembrane beta strand</keyword>
<comment type="subcellular location">
    <subcellularLocation>
        <location evidence="1">Cell outer membrane</location>
        <topology evidence="1">Multi-pass membrane protein</topology>
    </subcellularLocation>
</comment>
<dbReference type="InterPro" id="IPR033900">
    <property type="entry name" value="Gram_neg_porin_domain"/>
</dbReference>
<dbReference type="GO" id="GO:0046930">
    <property type="term" value="C:pore complex"/>
    <property type="evidence" value="ECO:0007669"/>
    <property type="project" value="UniProtKB-KW"/>
</dbReference>
<dbReference type="PRINTS" id="PR00182">
    <property type="entry name" value="ECOLNEIPORIN"/>
</dbReference>
<evidence type="ECO:0000256" key="11">
    <source>
        <dbReference type="SAM" id="SignalP"/>
    </source>
</evidence>
<dbReference type="RefSeq" id="WP_121459104.1">
    <property type="nucleotide sequence ID" value="NZ_RBXP01000018.1"/>
</dbReference>
<organism evidence="13 14">
    <name type="scientific">Azonexus fungiphilus</name>
    <dbReference type="NCBI Taxonomy" id="146940"/>
    <lineage>
        <taxon>Bacteria</taxon>
        <taxon>Pseudomonadati</taxon>
        <taxon>Pseudomonadota</taxon>
        <taxon>Betaproteobacteria</taxon>
        <taxon>Rhodocyclales</taxon>
        <taxon>Azonexaceae</taxon>
        <taxon>Azonexus</taxon>
    </lineage>
</organism>
<evidence type="ECO:0000313" key="14">
    <source>
        <dbReference type="Proteomes" id="UP000270626"/>
    </source>
</evidence>
<dbReference type="EMBL" id="RBXP01000018">
    <property type="protein sequence ID" value="RKT50261.1"/>
    <property type="molecule type" value="Genomic_DNA"/>
</dbReference>
<keyword evidence="14" id="KW-1185">Reference proteome</keyword>
<sequence length="395" mass="41064">MQKKIIALAVAAMASGAAFAQSNVTVYGIADMGYNYSSGSEAKAAGNATGVGAAKLKSRSGVDSGLQSGSRLGFKGTEDLGNGLSALFTYEMGLNVDQGTSGQGSKTFGRQAFVGLTGGFGTVLAGRVYTPQFGLVTKVDPFGTGTVGDVSFGRGVYTMATGRLIGHALVQQNESAAGKLDGTNTAGEIRLDNVVAYVTPTFGGFNVIAAYTKEGIADEERTVKGAKNADHTVWAINPNFTYGNLFVGANYHRVKRDDLDATSKVWDLGATYDFGVAKLHALYGQAKDSVGALDVSNKDKKWMVGASAPIGKFTVMASYSRLKSNGDVASIDGDKASKWALGSTYALSKRTNLYAAYAKLSTNDSAEGEFSVAGTGGALSGNYTTGLNFGLRHQF</sequence>
<feature type="domain" description="Porin" evidence="12">
    <location>
        <begin position="7"/>
        <end position="364"/>
    </location>
</feature>
<feature type="chain" id="PRO_5019765521" evidence="11">
    <location>
        <begin position="21"/>
        <end position="395"/>
    </location>
</feature>
<dbReference type="PRINTS" id="PR00184">
    <property type="entry name" value="NEISSPPORIN"/>
</dbReference>
<evidence type="ECO:0000259" key="12">
    <source>
        <dbReference type="Pfam" id="PF13609"/>
    </source>
</evidence>
<evidence type="ECO:0000256" key="3">
    <source>
        <dbReference type="ARBA" id="ARBA00022448"/>
    </source>
</evidence>
<keyword evidence="3" id="KW-0813">Transport</keyword>
<dbReference type="OrthoDB" id="5293374at2"/>
<evidence type="ECO:0000256" key="2">
    <source>
        <dbReference type="ARBA" id="ARBA00011233"/>
    </source>
</evidence>
<comment type="subunit">
    <text evidence="2">Homotrimer.</text>
</comment>
<dbReference type="Gene3D" id="2.40.160.10">
    <property type="entry name" value="Porin"/>
    <property type="match status" value="1"/>
</dbReference>
<feature type="signal peptide" evidence="11">
    <location>
        <begin position="1"/>
        <end position="20"/>
    </location>
</feature>
<accession>A0A495VLJ4</accession>
<dbReference type="InterPro" id="IPR002299">
    <property type="entry name" value="Porin_Neis"/>
</dbReference>
<dbReference type="PANTHER" id="PTHR34501:SF9">
    <property type="entry name" value="MAJOR OUTER MEMBRANE PROTEIN P.IA"/>
    <property type="match status" value="1"/>
</dbReference>
<evidence type="ECO:0000256" key="10">
    <source>
        <dbReference type="ARBA" id="ARBA00023237"/>
    </source>
</evidence>
<protein>
    <submittedName>
        <fullName evidence="13">Putative porin</fullName>
    </submittedName>
</protein>
<evidence type="ECO:0000256" key="1">
    <source>
        <dbReference type="ARBA" id="ARBA00004571"/>
    </source>
</evidence>
<dbReference type="InterPro" id="IPR050298">
    <property type="entry name" value="Gram-neg_bact_OMP"/>
</dbReference>
<dbReference type="AlphaFoldDB" id="A0A495VLJ4"/>
<keyword evidence="10" id="KW-0998">Cell outer membrane</keyword>